<dbReference type="EMBL" id="ML976668">
    <property type="protein sequence ID" value="KAF1975982.1"/>
    <property type="molecule type" value="Genomic_DNA"/>
</dbReference>
<evidence type="ECO:0000313" key="2">
    <source>
        <dbReference type="Proteomes" id="UP000800036"/>
    </source>
</evidence>
<accession>A0A6A5VJS9</accession>
<proteinExistence type="predicted"/>
<evidence type="ECO:0000313" key="1">
    <source>
        <dbReference type="EMBL" id="KAF1975982.1"/>
    </source>
</evidence>
<dbReference type="Proteomes" id="UP000800036">
    <property type="component" value="Unassembled WGS sequence"/>
</dbReference>
<reference evidence="1" key="1">
    <citation type="journal article" date="2020" name="Stud. Mycol.">
        <title>101 Dothideomycetes genomes: a test case for predicting lifestyles and emergence of pathogens.</title>
        <authorList>
            <person name="Haridas S."/>
            <person name="Albert R."/>
            <person name="Binder M."/>
            <person name="Bloem J."/>
            <person name="Labutti K."/>
            <person name="Salamov A."/>
            <person name="Andreopoulos B."/>
            <person name="Baker S."/>
            <person name="Barry K."/>
            <person name="Bills G."/>
            <person name="Bluhm B."/>
            <person name="Cannon C."/>
            <person name="Castanera R."/>
            <person name="Culley D."/>
            <person name="Daum C."/>
            <person name="Ezra D."/>
            <person name="Gonzalez J."/>
            <person name="Henrissat B."/>
            <person name="Kuo A."/>
            <person name="Liang C."/>
            <person name="Lipzen A."/>
            <person name="Lutzoni F."/>
            <person name="Magnuson J."/>
            <person name="Mondo S."/>
            <person name="Nolan M."/>
            <person name="Ohm R."/>
            <person name="Pangilinan J."/>
            <person name="Park H.-J."/>
            <person name="Ramirez L."/>
            <person name="Alfaro M."/>
            <person name="Sun H."/>
            <person name="Tritt A."/>
            <person name="Yoshinaga Y."/>
            <person name="Zwiers L.-H."/>
            <person name="Turgeon B."/>
            <person name="Goodwin S."/>
            <person name="Spatafora J."/>
            <person name="Crous P."/>
            <person name="Grigoriev I."/>
        </authorList>
    </citation>
    <scope>NUCLEOTIDE SEQUENCE</scope>
    <source>
        <strain evidence="1">CBS 107.79</strain>
    </source>
</reference>
<dbReference type="OrthoDB" id="3789421at2759"/>
<keyword evidence="2" id="KW-1185">Reference proteome</keyword>
<dbReference type="AlphaFoldDB" id="A0A6A5VJS9"/>
<protein>
    <submittedName>
        <fullName evidence="1">Uncharacterized protein</fullName>
    </submittedName>
</protein>
<sequence length="135" mass="15612">MAIELYPLGLSMDMTDHMNDAMAFIFSQYRPEGVIPDKDRLTRTQSLGCHLKEGLHSFMYDVFLKRCTKPLRWSACVDFDKDYLFEFLRGACEHSTAGRLIQDPLRLSQYHIKSPLHDKTCSCKDLDAGDEFIIK</sequence>
<name>A0A6A5VJS9_9PLEO</name>
<organism evidence="1 2">
    <name type="scientific">Bimuria novae-zelandiae CBS 107.79</name>
    <dbReference type="NCBI Taxonomy" id="1447943"/>
    <lineage>
        <taxon>Eukaryota</taxon>
        <taxon>Fungi</taxon>
        <taxon>Dikarya</taxon>
        <taxon>Ascomycota</taxon>
        <taxon>Pezizomycotina</taxon>
        <taxon>Dothideomycetes</taxon>
        <taxon>Pleosporomycetidae</taxon>
        <taxon>Pleosporales</taxon>
        <taxon>Massarineae</taxon>
        <taxon>Didymosphaeriaceae</taxon>
        <taxon>Bimuria</taxon>
    </lineage>
</organism>
<gene>
    <name evidence="1" type="ORF">BU23DRAFT_58102</name>
</gene>